<dbReference type="Proteomes" id="UP000321062">
    <property type="component" value="Chromosome"/>
</dbReference>
<dbReference type="InterPro" id="IPR036890">
    <property type="entry name" value="HATPase_C_sf"/>
</dbReference>
<proteinExistence type="predicted"/>
<organism evidence="1 2">
    <name type="scientific">Paradevosia tibetensis</name>
    <dbReference type="NCBI Taxonomy" id="1447062"/>
    <lineage>
        <taxon>Bacteria</taxon>
        <taxon>Pseudomonadati</taxon>
        <taxon>Pseudomonadota</taxon>
        <taxon>Alphaproteobacteria</taxon>
        <taxon>Hyphomicrobiales</taxon>
        <taxon>Devosiaceae</taxon>
        <taxon>Paradevosia</taxon>
    </lineage>
</organism>
<dbReference type="Gene3D" id="3.30.565.10">
    <property type="entry name" value="Histidine kinase-like ATPase, C-terminal domain"/>
    <property type="match status" value="1"/>
</dbReference>
<dbReference type="RefSeq" id="WP_147655171.1">
    <property type="nucleotide sequence ID" value="NZ_BMFM01000001.1"/>
</dbReference>
<name>A0A5B9DJS0_9HYPH</name>
<dbReference type="KEGG" id="yti:FNA67_04150"/>
<keyword evidence="2" id="KW-1185">Reference proteome</keyword>
<dbReference type="Pfam" id="PF13589">
    <property type="entry name" value="HATPase_c_3"/>
    <property type="match status" value="1"/>
</dbReference>
<evidence type="ECO:0000313" key="1">
    <source>
        <dbReference type="EMBL" id="QEE19414.1"/>
    </source>
</evidence>
<dbReference type="SUPFAM" id="SSF55874">
    <property type="entry name" value="ATPase domain of HSP90 chaperone/DNA topoisomerase II/histidine kinase"/>
    <property type="match status" value="1"/>
</dbReference>
<dbReference type="AlphaFoldDB" id="A0A5B9DJS0"/>
<dbReference type="OrthoDB" id="9813438at2"/>
<sequence length="452" mass="50298">MADNVAAGDGLPEDEIDVTPTRALFVDMLTRDIQLTRAVIDLVDNCIDGARRLRPGTDDSLEGLFVDLTLNGDQFIIHDNCGGIPIDTARHYAFRFGRPKGHEATPNSVGQFGVGMKRALFKFGHKFEVVSTTTSEHFELRVDVDKWVEETGAWRFQFDSNDTGLNNPIEKTGTTITVKPLRANVASQFALEYFQNSLAREIQAAQQQYIDRKMRISFNGKGLIATAWRLASGGGIEPLYIDDVVPTPGGNVHRRIFAGVAESSPQAAGWYVFCNGRMILEADQSPATGWQTSGDEGVTIPKYHGQYARFRGYVFLDAADASLLPWNTTKTGVDSDSAIWRNTFTQMQLATRPVIDFLNRLDSENDNEEEGERYLTAALRQAPPKSIRAVAKRETFTWPQLPPRPKAPPVSVVQFRRPKDKVDALRKELDVSSNKQLGEVLFDAAYSKHLGE</sequence>
<evidence type="ECO:0000313" key="2">
    <source>
        <dbReference type="Proteomes" id="UP000321062"/>
    </source>
</evidence>
<accession>A0A5B9DJS0</accession>
<reference evidence="1 2" key="1">
    <citation type="journal article" date="2015" name="Int. J. Syst. Evol. Microbiol.">
        <title>Youhaiella tibetensis gen. nov., sp. nov., isolated from subsurface sediment.</title>
        <authorList>
            <person name="Wang Y.X."/>
            <person name="Huang F.Q."/>
            <person name="Nogi Y."/>
            <person name="Pang S.J."/>
            <person name="Wang P.K."/>
            <person name="Lv J."/>
        </authorList>
    </citation>
    <scope>NUCLEOTIDE SEQUENCE [LARGE SCALE GENOMIC DNA]</scope>
    <source>
        <strain evidence="2">fig4</strain>
    </source>
</reference>
<gene>
    <name evidence="1" type="ORF">FNA67_04150</name>
</gene>
<protein>
    <submittedName>
        <fullName evidence="1">Uncharacterized protein</fullName>
    </submittedName>
</protein>
<dbReference type="EMBL" id="CP041690">
    <property type="protein sequence ID" value="QEE19414.1"/>
    <property type="molecule type" value="Genomic_DNA"/>
</dbReference>